<evidence type="ECO:0000313" key="2">
    <source>
        <dbReference type="EMBL" id="BAD01215.1"/>
    </source>
</evidence>
<gene>
    <name evidence="2" type="primary">OJ1705_A03.30</name>
</gene>
<dbReference type="AlphaFoldDB" id="Q6ZJA4"/>
<protein>
    <submittedName>
        <fullName evidence="2">Uncharacterized protein</fullName>
    </submittedName>
</protein>
<sequence>MQDPRVSGTKRGRGGGMWAGPTSSGSKGGEAPTVDLDGRMADTVAHGMVNTAASTVRIGAAASDG</sequence>
<dbReference type="EMBL" id="AP003918">
    <property type="protein sequence ID" value="BAD01215.1"/>
    <property type="molecule type" value="Genomic_DNA"/>
</dbReference>
<name>Q6ZJA4_ORYSJ</name>
<organism evidence="2 3">
    <name type="scientific">Oryza sativa subsp. japonica</name>
    <name type="common">Rice</name>
    <dbReference type="NCBI Taxonomy" id="39947"/>
    <lineage>
        <taxon>Eukaryota</taxon>
        <taxon>Viridiplantae</taxon>
        <taxon>Streptophyta</taxon>
        <taxon>Embryophyta</taxon>
        <taxon>Tracheophyta</taxon>
        <taxon>Spermatophyta</taxon>
        <taxon>Magnoliopsida</taxon>
        <taxon>Liliopsida</taxon>
        <taxon>Poales</taxon>
        <taxon>Poaceae</taxon>
        <taxon>BOP clade</taxon>
        <taxon>Oryzoideae</taxon>
        <taxon>Oryzeae</taxon>
        <taxon>Oryzinae</taxon>
        <taxon>Oryza</taxon>
        <taxon>Oryza sativa</taxon>
    </lineage>
</organism>
<accession>Q6ZJA4</accession>
<proteinExistence type="predicted"/>
<dbReference type="Proteomes" id="UP000000763">
    <property type="component" value="Chromosome 8"/>
</dbReference>
<reference evidence="3" key="1">
    <citation type="journal article" date="2005" name="Nature">
        <title>The map-based sequence of the rice genome.</title>
        <authorList>
            <consortium name="International rice genome sequencing project (IRGSP)"/>
            <person name="Matsumoto T."/>
            <person name="Wu J."/>
            <person name="Kanamori H."/>
            <person name="Katayose Y."/>
            <person name="Fujisawa M."/>
            <person name="Namiki N."/>
            <person name="Mizuno H."/>
            <person name="Yamamoto K."/>
            <person name="Antonio B.A."/>
            <person name="Baba T."/>
            <person name="Sakata K."/>
            <person name="Nagamura Y."/>
            <person name="Aoki H."/>
            <person name="Arikawa K."/>
            <person name="Arita K."/>
            <person name="Bito T."/>
            <person name="Chiden Y."/>
            <person name="Fujitsuka N."/>
            <person name="Fukunaka R."/>
            <person name="Hamada M."/>
            <person name="Harada C."/>
            <person name="Hayashi A."/>
            <person name="Hijishita S."/>
            <person name="Honda M."/>
            <person name="Hosokawa S."/>
            <person name="Ichikawa Y."/>
            <person name="Idonuma A."/>
            <person name="Iijima M."/>
            <person name="Ikeda M."/>
            <person name="Ikeno M."/>
            <person name="Ito K."/>
            <person name="Ito S."/>
            <person name="Ito T."/>
            <person name="Ito Y."/>
            <person name="Ito Y."/>
            <person name="Iwabuchi A."/>
            <person name="Kamiya K."/>
            <person name="Karasawa W."/>
            <person name="Kurita K."/>
            <person name="Katagiri S."/>
            <person name="Kikuta A."/>
            <person name="Kobayashi H."/>
            <person name="Kobayashi N."/>
            <person name="Machita K."/>
            <person name="Maehara T."/>
            <person name="Masukawa M."/>
            <person name="Mizubayashi T."/>
            <person name="Mukai Y."/>
            <person name="Nagasaki H."/>
            <person name="Nagata Y."/>
            <person name="Naito S."/>
            <person name="Nakashima M."/>
            <person name="Nakama Y."/>
            <person name="Nakamichi Y."/>
            <person name="Nakamura M."/>
            <person name="Meguro A."/>
            <person name="Negishi M."/>
            <person name="Ohta I."/>
            <person name="Ohta T."/>
            <person name="Okamoto M."/>
            <person name="Ono N."/>
            <person name="Saji S."/>
            <person name="Sakaguchi M."/>
            <person name="Sakai K."/>
            <person name="Shibata M."/>
            <person name="Shimokawa T."/>
            <person name="Song J."/>
            <person name="Takazaki Y."/>
            <person name="Terasawa K."/>
            <person name="Tsugane M."/>
            <person name="Tsuji K."/>
            <person name="Ueda S."/>
            <person name="Waki K."/>
            <person name="Yamagata H."/>
            <person name="Yamamoto M."/>
            <person name="Yamamoto S."/>
            <person name="Yamane H."/>
            <person name="Yoshiki S."/>
            <person name="Yoshihara R."/>
            <person name="Yukawa K."/>
            <person name="Zhong H."/>
            <person name="Yano M."/>
            <person name="Yuan Q."/>
            <person name="Ouyang S."/>
            <person name="Liu J."/>
            <person name="Jones K.M."/>
            <person name="Gansberger K."/>
            <person name="Moffat K."/>
            <person name="Hill J."/>
            <person name="Bera J."/>
            <person name="Fadrosh D."/>
            <person name="Jin S."/>
            <person name="Johri S."/>
            <person name="Kim M."/>
            <person name="Overton L."/>
            <person name="Reardon M."/>
            <person name="Tsitrin T."/>
            <person name="Vuong H."/>
            <person name="Weaver B."/>
            <person name="Ciecko A."/>
            <person name="Tallon L."/>
            <person name="Jackson J."/>
            <person name="Pai G."/>
            <person name="Aken S.V."/>
            <person name="Utterback T."/>
            <person name="Reidmuller S."/>
            <person name="Feldblyum T."/>
            <person name="Hsiao J."/>
            <person name="Zismann V."/>
            <person name="Iobst S."/>
            <person name="de Vazeille A.R."/>
            <person name="Buell C.R."/>
            <person name="Ying K."/>
            <person name="Li Y."/>
            <person name="Lu T."/>
            <person name="Huang Y."/>
            <person name="Zhao Q."/>
            <person name="Feng Q."/>
            <person name="Zhang L."/>
            <person name="Zhu J."/>
            <person name="Weng Q."/>
            <person name="Mu J."/>
            <person name="Lu Y."/>
            <person name="Fan D."/>
            <person name="Liu Y."/>
            <person name="Guan J."/>
            <person name="Zhang Y."/>
            <person name="Yu S."/>
            <person name="Liu X."/>
            <person name="Zhang Y."/>
            <person name="Hong G."/>
            <person name="Han B."/>
            <person name="Choisne N."/>
            <person name="Demange N."/>
            <person name="Orjeda G."/>
            <person name="Samain S."/>
            <person name="Cattolico L."/>
            <person name="Pelletier E."/>
            <person name="Couloux A."/>
            <person name="Segurens B."/>
            <person name="Wincker P."/>
            <person name="D'Hont A."/>
            <person name="Scarpelli C."/>
            <person name="Weissenbach J."/>
            <person name="Salanoubat M."/>
            <person name="Quetier F."/>
            <person name="Yu Y."/>
            <person name="Kim H.R."/>
            <person name="Rambo T."/>
            <person name="Currie J."/>
            <person name="Collura K."/>
            <person name="Luo M."/>
            <person name="Yang T."/>
            <person name="Ammiraju J.S.S."/>
            <person name="Engler F."/>
            <person name="Soderlund C."/>
            <person name="Wing R.A."/>
            <person name="Palmer L.E."/>
            <person name="de la Bastide M."/>
            <person name="Spiegel L."/>
            <person name="Nascimento L."/>
            <person name="Zutavern T."/>
            <person name="O'Shaughnessy A."/>
            <person name="Dike S."/>
            <person name="Dedhia N."/>
            <person name="Preston R."/>
            <person name="Balija V."/>
            <person name="McCombie W.R."/>
            <person name="Chow T."/>
            <person name="Chen H."/>
            <person name="Chung M."/>
            <person name="Chen C."/>
            <person name="Shaw J."/>
            <person name="Wu H."/>
            <person name="Hsiao K."/>
            <person name="Chao Y."/>
            <person name="Chu M."/>
            <person name="Cheng C."/>
            <person name="Hour A."/>
            <person name="Lee P."/>
            <person name="Lin S."/>
            <person name="Lin Y."/>
            <person name="Liou J."/>
            <person name="Liu S."/>
            <person name="Hsing Y."/>
            <person name="Raghuvanshi S."/>
            <person name="Mohanty A."/>
            <person name="Bharti A.K."/>
            <person name="Gaur A."/>
            <person name="Gupta V."/>
            <person name="Kumar D."/>
            <person name="Ravi V."/>
            <person name="Vij S."/>
            <person name="Kapur A."/>
            <person name="Khurana P."/>
            <person name="Khurana P."/>
            <person name="Khurana J.P."/>
            <person name="Tyagi A.K."/>
            <person name="Gaikwad K."/>
            <person name="Singh A."/>
            <person name="Dalal V."/>
            <person name="Srivastava S."/>
            <person name="Dixit A."/>
            <person name="Pal A.K."/>
            <person name="Ghazi I.A."/>
            <person name="Yadav M."/>
            <person name="Pandit A."/>
            <person name="Bhargava A."/>
            <person name="Sureshbabu K."/>
            <person name="Batra K."/>
            <person name="Sharma T.R."/>
            <person name="Mohapatra T."/>
            <person name="Singh N.K."/>
            <person name="Messing J."/>
            <person name="Nelson A.B."/>
            <person name="Fuks G."/>
            <person name="Kavchok S."/>
            <person name="Keizer G."/>
            <person name="Linton E."/>
            <person name="Llaca V."/>
            <person name="Song R."/>
            <person name="Tanyolac B."/>
            <person name="Young S."/>
            <person name="Ho-Il K."/>
            <person name="Hahn J.H."/>
            <person name="Sangsakoo G."/>
            <person name="Vanavichit A."/>
            <person name="de Mattos Luiz.A.T."/>
            <person name="Zimmer P.D."/>
            <person name="Malone G."/>
            <person name="Dellagostin O."/>
            <person name="de Oliveira A.C."/>
            <person name="Bevan M."/>
            <person name="Bancroft I."/>
            <person name="Minx P."/>
            <person name="Cordum H."/>
            <person name="Wilson R."/>
            <person name="Cheng Z."/>
            <person name="Jin W."/>
            <person name="Jiang J."/>
            <person name="Leong S.A."/>
            <person name="Iwama H."/>
            <person name="Gojobori T."/>
            <person name="Itoh T."/>
            <person name="Niimura Y."/>
            <person name="Fujii Y."/>
            <person name="Habara T."/>
            <person name="Sakai H."/>
            <person name="Sato Y."/>
            <person name="Wilson G."/>
            <person name="Kumar K."/>
            <person name="McCouch S."/>
            <person name="Juretic N."/>
            <person name="Hoen D."/>
            <person name="Wright S."/>
            <person name="Bruskiewich R."/>
            <person name="Bureau T."/>
            <person name="Miyao A."/>
            <person name="Hirochika H."/>
            <person name="Nishikawa T."/>
            <person name="Kadowaki K."/>
            <person name="Sugiura M."/>
            <person name="Burr B."/>
            <person name="Sasaki T."/>
        </authorList>
    </citation>
    <scope>NUCLEOTIDE SEQUENCE [LARGE SCALE GENOMIC DNA]</scope>
    <source>
        <strain evidence="3">cv. Nipponbare</strain>
    </source>
</reference>
<evidence type="ECO:0000256" key="1">
    <source>
        <dbReference type="SAM" id="MobiDB-lite"/>
    </source>
</evidence>
<reference evidence="3" key="2">
    <citation type="journal article" date="2008" name="Nucleic Acids Res.">
        <title>The rice annotation project database (RAP-DB): 2008 update.</title>
        <authorList>
            <consortium name="The rice annotation project (RAP)"/>
        </authorList>
    </citation>
    <scope>GENOME REANNOTATION</scope>
    <source>
        <strain evidence="3">cv. Nipponbare</strain>
    </source>
</reference>
<evidence type="ECO:0000313" key="3">
    <source>
        <dbReference type="Proteomes" id="UP000000763"/>
    </source>
</evidence>
<feature type="region of interest" description="Disordered" evidence="1">
    <location>
        <begin position="1"/>
        <end position="37"/>
    </location>
</feature>